<dbReference type="EMBL" id="JAPDFW010000071">
    <property type="protein sequence ID" value="KAJ5073892.1"/>
    <property type="molecule type" value="Genomic_DNA"/>
</dbReference>
<feature type="coiled-coil region" evidence="1">
    <location>
        <begin position="4"/>
        <end position="31"/>
    </location>
</feature>
<evidence type="ECO:0000313" key="3">
    <source>
        <dbReference type="EMBL" id="KAJ5073892.1"/>
    </source>
</evidence>
<dbReference type="Pfam" id="PF03836">
    <property type="entry name" value="RasGAP_C"/>
    <property type="match status" value="1"/>
</dbReference>
<dbReference type="Pfam" id="PF00616">
    <property type="entry name" value="RasGAP"/>
    <property type="match status" value="1"/>
</dbReference>
<proteinExistence type="predicted"/>
<keyword evidence="1" id="KW-0175">Coiled coil</keyword>
<dbReference type="AlphaFoldDB" id="A0A9Q0LJ74"/>
<dbReference type="PANTHER" id="PTHR14149">
    <property type="entry name" value="RAS GTPASE-ACTIVATING PROTEIN WITH IQ MOTIF"/>
    <property type="match status" value="1"/>
</dbReference>
<dbReference type="PROSITE" id="PS50018">
    <property type="entry name" value="RAS_GTPASE_ACTIV_2"/>
    <property type="match status" value="1"/>
</dbReference>
<evidence type="ECO:0000256" key="1">
    <source>
        <dbReference type="SAM" id="Coils"/>
    </source>
</evidence>
<evidence type="ECO:0000313" key="4">
    <source>
        <dbReference type="Proteomes" id="UP001149090"/>
    </source>
</evidence>
<gene>
    <name evidence="3" type="ORF">M0811_08165</name>
</gene>
<feature type="coiled-coil region" evidence="1">
    <location>
        <begin position="64"/>
        <end position="105"/>
    </location>
</feature>
<reference evidence="3" key="1">
    <citation type="submission" date="2022-10" db="EMBL/GenBank/DDBJ databases">
        <title>Novel sulphate-reducing endosymbionts in the free-living metamonad Anaeramoeba.</title>
        <authorList>
            <person name="Jerlstrom-Hultqvist J."/>
            <person name="Cepicka I."/>
            <person name="Gallot-Lavallee L."/>
            <person name="Salas-Leiva D."/>
            <person name="Curtis B.A."/>
            <person name="Zahonova K."/>
            <person name="Pipaliya S."/>
            <person name="Dacks J."/>
            <person name="Roger A.J."/>
        </authorList>
    </citation>
    <scope>NUCLEOTIDE SEQUENCE</scope>
    <source>
        <strain evidence="3">BMAN</strain>
    </source>
</reference>
<dbReference type="SUPFAM" id="SSF143885">
    <property type="entry name" value="RGC domain-like"/>
    <property type="match status" value="1"/>
</dbReference>
<keyword evidence="4" id="KW-1185">Reference proteome</keyword>
<comment type="caution">
    <text evidence="3">The sequence shown here is derived from an EMBL/GenBank/DDBJ whole genome shotgun (WGS) entry which is preliminary data.</text>
</comment>
<evidence type="ECO:0000259" key="2">
    <source>
        <dbReference type="PROSITE" id="PS50018"/>
    </source>
</evidence>
<dbReference type="GO" id="GO:0005938">
    <property type="term" value="C:cell cortex"/>
    <property type="evidence" value="ECO:0007669"/>
    <property type="project" value="TreeGrafter"/>
</dbReference>
<dbReference type="GO" id="GO:0005096">
    <property type="term" value="F:GTPase activator activity"/>
    <property type="evidence" value="ECO:0007669"/>
    <property type="project" value="TreeGrafter"/>
</dbReference>
<dbReference type="Proteomes" id="UP001149090">
    <property type="component" value="Unassembled WGS sequence"/>
</dbReference>
<organism evidence="3 4">
    <name type="scientific">Anaeramoeba ignava</name>
    <name type="common">Anaerobic marine amoeba</name>
    <dbReference type="NCBI Taxonomy" id="1746090"/>
    <lineage>
        <taxon>Eukaryota</taxon>
        <taxon>Metamonada</taxon>
        <taxon>Anaeramoebidae</taxon>
        <taxon>Anaeramoeba</taxon>
    </lineage>
</organism>
<dbReference type="OrthoDB" id="775356at2759"/>
<dbReference type="InterPro" id="IPR000593">
    <property type="entry name" value="RasGAP_C"/>
</dbReference>
<dbReference type="SUPFAM" id="SSF48350">
    <property type="entry name" value="GTPase activation domain, GAP"/>
    <property type="match status" value="1"/>
</dbReference>
<dbReference type="Gene3D" id="1.10.506.10">
    <property type="entry name" value="GTPase Activation - p120gap, domain 1"/>
    <property type="match status" value="1"/>
</dbReference>
<sequence length="777" mass="91416">MNQKNNLTQSKSNLENENQTNEIQVDFLLDEQKVQEIQSNFQQNQQNRMTKSFHFSQIKTEAQYQEDVDKLQSLKNEISTLSRRNFQLEKEIKSLDQKIALLIKQKIPPKDVEEIQIEEQEAKPTFIKDTKWNENYGRFFHTLFYKPQFIASVLRQLNPIECEKVLQLVMFTIYGNHYDEKEEKLILMLFEYALNSEFSSCSHLNVLLRANTPITKLLFTYTRRGPGQLYLKNLLSSPLQEIANDDDLDLEINPVRIYENFINEKESELGEVSNLKKKITYEESLSIPEVKNSLNKRLKSIKDIFDKVFSIITSNIDLIPYGIRLICKKIATLTQEYFPQANQYDRSALIGGFFVLRFLNPAIVTPTAYHLVDGKLKPKARRNLTLLAKLLQVLSNMVDIFGKKEDYMKVLEDFMQEKKKVLVSFFEKVIQVDDLIVDQEIDNFINLSEKVVSLRITLNEIYFMHRLFDDKIDNIPSTVNKSDLEILKESLVKLGEPPKDVEKPKNFVVQLKLLNEFSESLNQNTNFTVLYNNLKQMISGLYQNMINGKTDQEIDQMNIVTELQNFRNQMKKNKNSKANHKIKRILFNMKTLVKEGIISKDNNFRQFREDVEHHLRQRDKYHEKVLGDFKTLKTVRENVMVHREYLKKQISVYQEYLDNVRSLAYNNKKKKSDSKTKIKKKAVRLSHTELTKKGVISESEVPQERQRFVFFEFSTTDLPGIFQISLFYKNKPQPLYSTHIYMESLLESQHNSQPLYEIEHVILNVNLLIHFLNKSLV</sequence>
<name>A0A9Q0LJ74_ANAIG</name>
<protein>
    <submittedName>
        <fullName evidence="3">Gtpase-activating protein</fullName>
    </submittedName>
</protein>
<feature type="domain" description="Ras-GAP" evidence="2">
    <location>
        <begin position="181"/>
        <end position="396"/>
    </location>
</feature>
<dbReference type="InterPro" id="IPR008936">
    <property type="entry name" value="Rho_GTPase_activation_prot"/>
</dbReference>
<dbReference type="InterPro" id="IPR001936">
    <property type="entry name" value="RasGAP_dom"/>
</dbReference>
<dbReference type="OMA" id="PLYSTHI"/>
<dbReference type="SMART" id="SM00323">
    <property type="entry name" value="RasGAP"/>
    <property type="match status" value="1"/>
</dbReference>
<accession>A0A9Q0LJ74</accession>